<accession>A0A9D2BM90</accession>
<name>A0A9D2BM90_9FIRM</name>
<proteinExistence type="predicted"/>
<evidence type="ECO:0000313" key="3">
    <source>
        <dbReference type="EMBL" id="HIX80354.1"/>
    </source>
</evidence>
<dbReference type="EMBL" id="DXET01000001">
    <property type="protein sequence ID" value="HIX80354.1"/>
    <property type="molecule type" value="Genomic_DNA"/>
</dbReference>
<organism evidence="3 4">
    <name type="scientific">Candidatus Erysipelatoclostridium merdavium</name>
    <dbReference type="NCBI Taxonomy" id="2838566"/>
    <lineage>
        <taxon>Bacteria</taxon>
        <taxon>Bacillati</taxon>
        <taxon>Bacillota</taxon>
        <taxon>Erysipelotrichia</taxon>
        <taxon>Erysipelotrichales</taxon>
        <taxon>Erysipelotrichales incertae sedis</taxon>
    </lineage>
</organism>
<feature type="transmembrane region" description="Helical" evidence="2">
    <location>
        <begin position="149"/>
        <end position="171"/>
    </location>
</feature>
<protein>
    <submittedName>
        <fullName evidence="3">ABC transporter permease</fullName>
    </submittedName>
</protein>
<gene>
    <name evidence="3" type="ORF">H9980_00045</name>
</gene>
<sequence>MTDKLIILVASFFIYCFLGWVWESIILPLSRKQKPYNRGFLNGPWIPIYGFGAILVIVLFDIHKTDYPVYALFINGAVVACLLEYITSYGMEKLFHQRWWDYSHKPFNLNGRVCLEGFVCFGVFSVVAIDYVQPFFTYELSKVDEKLLFIIAGILTVLFVFDTIVSTRIALNIEKKVEQFKQTIENNEMVLLKNLLEKQQEVNKRIEKNRLQWQRQQIIFKNLIKQKGNLKYSQRRLIRAFPNLLKHKRNKRG</sequence>
<keyword evidence="2" id="KW-0472">Membrane</keyword>
<feature type="transmembrane region" description="Helical" evidence="2">
    <location>
        <begin position="6"/>
        <end position="27"/>
    </location>
</feature>
<feature type="coiled-coil region" evidence="1">
    <location>
        <begin position="189"/>
        <end position="216"/>
    </location>
</feature>
<keyword evidence="2" id="KW-0812">Transmembrane</keyword>
<feature type="transmembrane region" description="Helical" evidence="2">
    <location>
        <begin position="109"/>
        <end position="129"/>
    </location>
</feature>
<evidence type="ECO:0000256" key="1">
    <source>
        <dbReference type="SAM" id="Coils"/>
    </source>
</evidence>
<feature type="transmembrane region" description="Helical" evidence="2">
    <location>
        <begin position="39"/>
        <end position="63"/>
    </location>
</feature>
<evidence type="ECO:0000256" key="2">
    <source>
        <dbReference type="SAM" id="Phobius"/>
    </source>
</evidence>
<dbReference type="InterPro" id="IPR010540">
    <property type="entry name" value="CmpB_TMEM229"/>
</dbReference>
<keyword evidence="2" id="KW-1133">Transmembrane helix</keyword>
<evidence type="ECO:0000313" key="4">
    <source>
        <dbReference type="Proteomes" id="UP000886724"/>
    </source>
</evidence>
<reference evidence="3" key="2">
    <citation type="submission" date="2021-04" db="EMBL/GenBank/DDBJ databases">
        <authorList>
            <person name="Gilroy R."/>
        </authorList>
    </citation>
    <scope>NUCLEOTIDE SEQUENCE</scope>
    <source>
        <strain evidence="3">ChiGjej1B1-14440</strain>
    </source>
</reference>
<reference evidence="3" key="1">
    <citation type="journal article" date="2021" name="PeerJ">
        <title>Extensive microbial diversity within the chicken gut microbiome revealed by metagenomics and culture.</title>
        <authorList>
            <person name="Gilroy R."/>
            <person name="Ravi A."/>
            <person name="Getino M."/>
            <person name="Pursley I."/>
            <person name="Horton D.L."/>
            <person name="Alikhan N.F."/>
            <person name="Baker D."/>
            <person name="Gharbi K."/>
            <person name="Hall N."/>
            <person name="Watson M."/>
            <person name="Adriaenssens E.M."/>
            <person name="Foster-Nyarko E."/>
            <person name="Jarju S."/>
            <person name="Secka A."/>
            <person name="Antonio M."/>
            <person name="Oren A."/>
            <person name="Chaudhuri R.R."/>
            <person name="La Ragione R."/>
            <person name="Hildebrand F."/>
            <person name="Pallen M.J."/>
        </authorList>
    </citation>
    <scope>NUCLEOTIDE SEQUENCE</scope>
    <source>
        <strain evidence="3">ChiGjej1B1-14440</strain>
    </source>
</reference>
<dbReference type="Proteomes" id="UP000886724">
    <property type="component" value="Unassembled WGS sequence"/>
</dbReference>
<dbReference type="Pfam" id="PF06541">
    <property type="entry name" value="ABC_trans_CmpB"/>
    <property type="match status" value="1"/>
</dbReference>
<feature type="transmembrane region" description="Helical" evidence="2">
    <location>
        <begin position="69"/>
        <end position="88"/>
    </location>
</feature>
<keyword evidence="1" id="KW-0175">Coiled coil</keyword>
<dbReference type="AlphaFoldDB" id="A0A9D2BM90"/>
<comment type="caution">
    <text evidence="3">The sequence shown here is derived from an EMBL/GenBank/DDBJ whole genome shotgun (WGS) entry which is preliminary data.</text>
</comment>